<dbReference type="PANTHER" id="PTHR21621">
    <property type="entry name" value="RIBOSOMAL PROTEIN S6 MODIFICATION PROTEIN"/>
    <property type="match status" value="1"/>
</dbReference>
<dbReference type="Gene3D" id="3.30.470.20">
    <property type="entry name" value="ATP-grasp fold, B domain"/>
    <property type="match status" value="1"/>
</dbReference>
<evidence type="ECO:0000259" key="2">
    <source>
        <dbReference type="PROSITE" id="PS50975"/>
    </source>
</evidence>
<comment type="caution">
    <text evidence="3">The sequence shown here is derived from an EMBL/GenBank/DDBJ whole genome shotgun (WGS) entry which is preliminary data.</text>
</comment>
<sequence length="280" mass="30271">MNITLIAEPSSNPVLDTALDLLRERHAVSVLDPRSLSPWGFRPEPSGRRDGDMVLLKSRTAEARSWAHHAERAGAVVVNTPTATDTALDRQLSAELLEAAGVPTPRTLAFASLADLAREAYRPGAAPLPWPLVVKSRTSRRGDLVRLVVGRHELAELLPEWGREPVIAQRFLPNDGFDLKFWVVGGHVSVARRPAALEVRRKDADVELDPACLPEGLVDIALRAGHAIGLDLFGADIVLSEGRPVVIDVNAFPGFRGASDAAAHLAGFVEQAWRQRAVAS</sequence>
<evidence type="ECO:0000256" key="1">
    <source>
        <dbReference type="PROSITE-ProRule" id="PRU00409"/>
    </source>
</evidence>
<dbReference type="InterPro" id="IPR013815">
    <property type="entry name" value="ATP_grasp_subdomain_1"/>
</dbReference>
<dbReference type="RefSeq" id="WP_141788170.1">
    <property type="nucleotide sequence ID" value="NZ_BAAAKX010000021.1"/>
</dbReference>
<evidence type="ECO:0000313" key="3">
    <source>
        <dbReference type="EMBL" id="TQL60248.1"/>
    </source>
</evidence>
<keyword evidence="1" id="KW-0067">ATP-binding</keyword>
<feature type="domain" description="ATP-grasp" evidence="2">
    <location>
        <begin position="94"/>
        <end position="279"/>
    </location>
</feature>
<dbReference type="EMBL" id="VFOQ01000001">
    <property type="protein sequence ID" value="TQL60248.1"/>
    <property type="molecule type" value="Genomic_DNA"/>
</dbReference>
<keyword evidence="3" id="KW-0689">Ribosomal protein</keyword>
<dbReference type="AlphaFoldDB" id="A0A542ZIW2"/>
<protein>
    <submittedName>
        <fullName evidence="3">Ribosomal protein S6--L-glutamate ligase</fullName>
    </submittedName>
</protein>
<name>A0A542ZIW2_9MICO</name>
<keyword evidence="1" id="KW-0547">Nucleotide-binding</keyword>
<dbReference type="Gene3D" id="3.30.1490.20">
    <property type="entry name" value="ATP-grasp fold, A domain"/>
    <property type="match status" value="1"/>
</dbReference>
<proteinExistence type="predicted"/>
<keyword evidence="3" id="KW-0436">Ligase</keyword>
<evidence type="ECO:0000313" key="4">
    <source>
        <dbReference type="Proteomes" id="UP000319514"/>
    </source>
</evidence>
<dbReference type="PANTHER" id="PTHR21621:SF0">
    <property type="entry name" value="BETA-CITRYLGLUTAMATE SYNTHASE B-RELATED"/>
    <property type="match status" value="1"/>
</dbReference>
<dbReference type="PROSITE" id="PS50975">
    <property type="entry name" value="ATP_GRASP"/>
    <property type="match status" value="1"/>
</dbReference>
<dbReference type="GO" id="GO:0005737">
    <property type="term" value="C:cytoplasm"/>
    <property type="evidence" value="ECO:0007669"/>
    <property type="project" value="TreeGrafter"/>
</dbReference>
<keyword evidence="3" id="KW-0687">Ribonucleoprotein</keyword>
<dbReference type="Pfam" id="PF08443">
    <property type="entry name" value="RimK"/>
    <property type="match status" value="1"/>
</dbReference>
<dbReference type="GO" id="GO:0005524">
    <property type="term" value="F:ATP binding"/>
    <property type="evidence" value="ECO:0007669"/>
    <property type="project" value="UniProtKB-UniRule"/>
</dbReference>
<dbReference type="GO" id="GO:0016879">
    <property type="term" value="F:ligase activity, forming carbon-nitrogen bonds"/>
    <property type="evidence" value="ECO:0007669"/>
    <property type="project" value="TreeGrafter"/>
</dbReference>
<dbReference type="GO" id="GO:0005840">
    <property type="term" value="C:ribosome"/>
    <property type="evidence" value="ECO:0007669"/>
    <property type="project" value="UniProtKB-KW"/>
</dbReference>
<organism evidence="3 4">
    <name type="scientific">Oryzihumus leptocrescens</name>
    <dbReference type="NCBI Taxonomy" id="297536"/>
    <lineage>
        <taxon>Bacteria</taxon>
        <taxon>Bacillati</taxon>
        <taxon>Actinomycetota</taxon>
        <taxon>Actinomycetes</taxon>
        <taxon>Micrococcales</taxon>
        <taxon>Intrasporangiaceae</taxon>
        <taxon>Oryzihumus</taxon>
    </lineage>
</organism>
<reference evidence="3 4" key="1">
    <citation type="submission" date="2019-06" db="EMBL/GenBank/DDBJ databases">
        <title>Sequencing the genomes of 1000 actinobacteria strains.</title>
        <authorList>
            <person name="Klenk H.-P."/>
        </authorList>
    </citation>
    <scope>NUCLEOTIDE SEQUENCE [LARGE SCALE GENOMIC DNA]</scope>
    <source>
        <strain evidence="3 4">DSM 18082</strain>
    </source>
</reference>
<dbReference type="InterPro" id="IPR011761">
    <property type="entry name" value="ATP-grasp"/>
</dbReference>
<dbReference type="GO" id="GO:0046872">
    <property type="term" value="F:metal ion binding"/>
    <property type="evidence" value="ECO:0007669"/>
    <property type="project" value="InterPro"/>
</dbReference>
<keyword evidence="4" id="KW-1185">Reference proteome</keyword>
<dbReference type="SUPFAM" id="SSF56059">
    <property type="entry name" value="Glutathione synthetase ATP-binding domain-like"/>
    <property type="match status" value="1"/>
</dbReference>
<gene>
    <name evidence="3" type="ORF">FB474_1631</name>
</gene>
<dbReference type="OrthoDB" id="4329754at2"/>
<dbReference type="Proteomes" id="UP000319514">
    <property type="component" value="Unassembled WGS sequence"/>
</dbReference>
<dbReference type="InterPro" id="IPR013651">
    <property type="entry name" value="ATP-grasp_RimK-type"/>
</dbReference>
<accession>A0A542ZIW2</accession>